<dbReference type="SUPFAM" id="SSF81383">
    <property type="entry name" value="F-box domain"/>
    <property type="match status" value="1"/>
</dbReference>
<gene>
    <name evidence="2" type="ORF">glysoja_043924</name>
</gene>
<dbReference type="Gramene" id="XM_028367407.1">
    <property type="protein sequence ID" value="XP_028223208.1"/>
    <property type="gene ID" value="LOC114404474"/>
</dbReference>
<dbReference type="Gene3D" id="3.80.10.10">
    <property type="entry name" value="Ribonuclease Inhibitor"/>
    <property type="match status" value="1"/>
</dbReference>
<dbReference type="InterPro" id="IPR032675">
    <property type="entry name" value="LRR_dom_sf"/>
</dbReference>
<name>A0A0B2PQ23_GLYSO</name>
<dbReference type="InterPro" id="IPR036047">
    <property type="entry name" value="F-box-like_dom_sf"/>
</dbReference>
<protein>
    <submittedName>
        <fullName evidence="2">FBD-associated F-box protein</fullName>
    </submittedName>
</protein>
<dbReference type="AlphaFoldDB" id="A0A0B2PQ23"/>
<reference evidence="2" key="1">
    <citation type="submission" date="2014-07" db="EMBL/GenBank/DDBJ databases">
        <title>Identification of a novel salt tolerance gene in wild soybean by whole-genome sequencing.</title>
        <authorList>
            <person name="Lam H.-M."/>
            <person name="Qi X."/>
            <person name="Li M.-W."/>
            <person name="Liu X."/>
            <person name="Xie M."/>
            <person name="Ni M."/>
            <person name="Xu X."/>
        </authorList>
    </citation>
    <scope>NUCLEOTIDE SEQUENCE [LARGE SCALE GENOMIC DNA]</scope>
    <source>
        <tissue evidence="2">Root</tissue>
    </source>
</reference>
<dbReference type="Pfam" id="PF00646">
    <property type="entry name" value="F-box"/>
    <property type="match status" value="1"/>
</dbReference>
<accession>A0A0B2PQ23</accession>
<dbReference type="EMBL" id="KN663838">
    <property type="protein sequence ID" value="KHN11190.1"/>
    <property type="molecule type" value="Genomic_DNA"/>
</dbReference>
<sequence>MVGRQRQSIRNTKDDKDRISELPIHVFLRILEFMNTRDAVRLCALSKSWKDFWKRLTTLSFDSWESSIVNFEKFVSEVLSGRDGSIPLLNLEIILRTDLEQLDDILKYAVSHNIQQLKIFLFVNHRFHFVFPSSIFSCQTLTFLRLSPSFWGPIWELRKPLQLPALESLHLENVCFTASCDDCAEPFSSCISLKSLILGDCSLHKNAQVLCINNSNLNRVSLCLSSVDAYKIVFSTPNLCSLTIKNVDCHHQLFSTCSLSFLEVDVNAYVDPYSPFFVSLLQVLVNIKKITLSWSTLRMMQEVLPYWDSVGTRPPCFARLESLKLKIDPSSKISDEKVNWVVKCLLQNSPLLRVDIIKC</sequence>
<dbReference type="InterPro" id="IPR001810">
    <property type="entry name" value="F-box_dom"/>
</dbReference>
<proteinExistence type="predicted"/>
<evidence type="ECO:0000259" key="1">
    <source>
        <dbReference type="PROSITE" id="PS50181"/>
    </source>
</evidence>
<evidence type="ECO:0000313" key="2">
    <source>
        <dbReference type="EMBL" id="KHN11190.1"/>
    </source>
</evidence>
<dbReference type="SMART" id="SM00256">
    <property type="entry name" value="FBOX"/>
    <property type="match status" value="1"/>
</dbReference>
<dbReference type="PANTHER" id="PTHR32212:SF385">
    <property type="entry name" value="F-BOX_RNI_FBD-LIKE DOMAIN PROTEIN"/>
    <property type="match status" value="1"/>
</dbReference>
<organism evidence="2">
    <name type="scientific">Glycine soja</name>
    <name type="common">Wild soybean</name>
    <dbReference type="NCBI Taxonomy" id="3848"/>
    <lineage>
        <taxon>Eukaryota</taxon>
        <taxon>Viridiplantae</taxon>
        <taxon>Streptophyta</taxon>
        <taxon>Embryophyta</taxon>
        <taxon>Tracheophyta</taxon>
        <taxon>Spermatophyta</taxon>
        <taxon>Magnoliopsida</taxon>
        <taxon>eudicotyledons</taxon>
        <taxon>Gunneridae</taxon>
        <taxon>Pentapetalae</taxon>
        <taxon>rosids</taxon>
        <taxon>fabids</taxon>
        <taxon>Fabales</taxon>
        <taxon>Fabaceae</taxon>
        <taxon>Papilionoideae</taxon>
        <taxon>50 kb inversion clade</taxon>
        <taxon>NPAAA clade</taxon>
        <taxon>indigoferoid/millettioid clade</taxon>
        <taxon>Phaseoleae</taxon>
        <taxon>Glycine</taxon>
        <taxon>Glycine subgen. Soja</taxon>
    </lineage>
</organism>
<dbReference type="PROSITE" id="PS50181">
    <property type="entry name" value="FBOX"/>
    <property type="match status" value="1"/>
</dbReference>
<dbReference type="Gene3D" id="1.20.1280.50">
    <property type="match status" value="1"/>
</dbReference>
<feature type="domain" description="F-box" evidence="1">
    <location>
        <begin position="16"/>
        <end position="67"/>
    </location>
</feature>
<dbReference type="SUPFAM" id="SSF52047">
    <property type="entry name" value="RNI-like"/>
    <property type="match status" value="1"/>
</dbReference>
<dbReference type="PANTHER" id="PTHR32212">
    <property type="entry name" value="CYCLIN-LIKE F-BOX"/>
    <property type="match status" value="1"/>
</dbReference>
<dbReference type="Proteomes" id="UP000053555">
    <property type="component" value="Unassembled WGS sequence"/>
</dbReference>